<evidence type="ECO:0000256" key="5">
    <source>
        <dbReference type="ARBA" id="ARBA00023251"/>
    </source>
</evidence>
<accession>A0ABV0L7T4</accession>
<sequence>MILTETAALTGRRLLRLRRSPGEVLAVTLTPVTMVIVMGYLLDKTITMPGGASFTDFMMAGVAAQVALAGFGTSAIAVADDLTGGLVDRFRSLPIGRIPVLLAQSLCDLLLMAVGMVIALAVGGLLGWRIHTGLLPGLAGFGLLLALAFLMSWTGILAGLWFRKVGTVGPLSGLVLVVGSFLSTAFVPPDGLPGWLHAIASWSPVSTVSAACRRLWGNPVADTGNSVAVVHAIPIALVSIAVLLAVVITASWRAFRSVSEKTP</sequence>
<feature type="transmembrane region" description="Helical" evidence="6">
    <location>
        <begin position="228"/>
        <end position="252"/>
    </location>
</feature>
<keyword evidence="9" id="KW-1185">Reference proteome</keyword>
<keyword evidence="5" id="KW-0046">Antibiotic resistance</keyword>
<evidence type="ECO:0000256" key="6">
    <source>
        <dbReference type="RuleBase" id="RU361157"/>
    </source>
</evidence>
<feature type="transmembrane region" description="Helical" evidence="6">
    <location>
        <begin position="22"/>
        <end position="42"/>
    </location>
</feature>
<proteinExistence type="inferred from homology"/>
<feature type="transmembrane region" description="Helical" evidence="6">
    <location>
        <begin position="138"/>
        <end position="161"/>
    </location>
</feature>
<dbReference type="Proteomes" id="UP001440984">
    <property type="component" value="Unassembled WGS sequence"/>
</dbReference>
<dbReference type="InterPro" id="IPR013525">
    <property type="entry name" value="ABC2_TM"/>
</dbReference>
<evidence type="ECO:0000256" key="2">
    <source>
        <dbReference type="ARBA" id="ARBA00022692"/>
    </source>
</evidence>
<comment type="similarity">
    <text evidence="6">Belongs to the ABC-2 integral membrane protein family.</text>
</comment>
<evidence type="ECO:0000256" key="1">
    <source>
        <dbReference type="ARBA" id="ARBA00004141"/>
    </source>
</evidence>
<dbReference type="InterPro" id="IPR047817">
    <property type="entry name" value="ABC2_TM_bact-type"/>
</dbReference>
<evidence type="ECO:0000256" key="4">
    <source>
        <dbReference type="ARBA" id="ARBA00023136"/>
    </source>
</evidence>
<dbReference type="EMBL" id="JBDZYD010000001">
    <property type="protein sequence ID" value="MEQ0558024.1"/>
    <property type="molecule type" value="Genomic_DNA"/>
</dbReference>
<keyword evidence="4 6" id="KW-0472">Membrane</keyword>
<feature type="transmembrane region" description="Helical" evidence="6">
    <location>
        <begin position="100"/>
        <end position="126"/>
    </location>
</feature>
<comment type="caution">
    <text evidence="8">The sequence shown here is derived from an EMBL/GenBank/DDBJ whole genome shotgun (WGS) entry which is preliminary data.</text>
</comment>
<comment type="subcellular location">
    <subcellularLocation>
        <location evidence="6">Cell membrane</location>
        <topology evidence="6">Multi-pass membrane protein</topology>
    </subcellularLocation>
    <subcellularLocation>
        <location evidence="1">Membrane</location>
        <topology evidence="1">Multi-pass membrane protein</topology>
    </subcellularLocation>
</comment>
<keyword evidence="3 6" id="KW-1133">Transmembrane helix</keyword>
<reference evidence="8 9" key="1">
    <citation type="submission" date="2024-05" db="EMBL/GenBank/DDBJ databases">
        <authorList>
            <person name="Zhao H."/>
            <person name="Xu Y."/>
            <person name="Lin S."/>
            <person name="Spain J.C."/>
            <person name="Zhou N.-Y."/>
        </authorList>
    </citation>
    <scope>NUCLEOTIDE SEQUENCE [LARGE SCALE GENOMIC DNA]</scope>
    <source>
        <strain evidence="8 9">NEAU-NG30</strain>
    </source>
</reference>
<evidence type="ECO:0000259" key="7">
    <source>
        <dbReference type="PROSITE" id="PS51012"/>
    </source>
</evidence>
<dbReference type="PROSITE" id="PS51012">
    <property type="entry name" value="ABC_TM2"/>
    <property type="match status" value="1"/>
</dbReference>
<evidence type="ECO:0000313" key="9">
    <source>
        <dbReference type="Proteomes" id="UP001440984"/>
    </source>
</evidence>
<gene>
    <name evidence="8" type="ORF">ABJI51_02990</name>
</gene>
<keyword evidence="6" id="KW-1003">Cell membrane</keyword>
<dbReference type="PIRSF" id="PIRSF006648">
    <property type="entry name" value="DrrB"/>
    <property type="match status" value="1"/>
</dbReference>
<keyword evidence="6" id="KW-0813">Transport</keyword>
<name>A0ABV0L7T4_9PSEU</name>
<feature type="domain" description="ABC transmembrane type-2" evidence="7">
    <location>
        <begin position="22"/>
        <end position="258"/>
    </location>
</feature>
<dbReference type="Pfam" id="PF01061">
    <property type="entry name" value="ABC2_membrane"/>
    <property type="match status" value="1"/>
</dbReference>
<evidence type="ECO:0000313" key="8">
    <source>
        <dbReference type="EMBL" id="MEQ0558024.1"/>
    </source>
</evidence>
<feature type="transmembrane region" description="Helical" evidence="6">
    <location>
        <begin position="168"/>
        <end position="187"/>
    </location>
</feature>
<evidence type="ECO:0000256" key="3">
    <source>
        <dbReference type="ARBA" id="ARBA00022989"/>
    </source>
</evidence>
<feature type="transmembrane region" description="Helical" evidence="6">
    <location>
        <begin position="57"/>
        <end position="79"/>
    </location>
</feature>
<keyword evidence="2 6" id="KW-0812">Transmembrane</keyword>
<dbReference type="InterPro" id="IPR051784">
    <property type="entry name" value="Nod_factor_ABC_transporter"/>
</dbReference>
<dbReference type="PANTHER" id="PTHR43229">
    <property type="entry name" value="NODULATION PROTEIN J"/>
    <property type="match status" value="1"/>
</dbReference>
<protein>
    <recommendedName>
        <fullName evidence="6">Transport permease protein</fullName>
    </recommendedName>
</protein>
<dbReference type="PANTHER" id="PTHR43229:SF2">
    <property type="entry name" value="NODULATION PROTEIN J"/>
    <property type="match status" value="1"/>
</dbReference>
<organism evidence="8 9">
    <name type="scientific">Amycolatopsis melonis</name>
    <dbReference type="NCBI Taxonomy" id="3156488"/>
    <lineage>
        <taxon>Bacteria</taxon>
        <taxon>Bacillati</taxon>
        <taxon>Actinomycetota</taxon>
        <taxon>Actinomycetes</taxon>
        <taxon>Pseudonocardiales</taxon>
        <taxon>Pseudonocardiaceae</taxon>
        <taxon>Amycolatopsis</taxon>
    </lineage>
</organism>
<dbReference type="InterPro" id="IPR000412">
    <property type="entry name" value="ABC_2_transport"/>
</dbReference>
<dbReference type="RefSeq" id="WP_348947352.1">
    <property type="nucleotide sequence ID" value="NZ_JBDZYD010000001.1"/>
</dbReference>